<evidence type="ECO:0000256" key="1">
    <source>
        <dbReference type="ARBA" id="ARBA00023015"/>
    </source>
</evidence>
<name>A0AA38CFD5_TAXCH</name>
<evidence type="ECO:0000313" key="3">
    <source>
        <dbReference type="EMBL" id="KAH9296764.1"/>
    </source>
</evidence>
<keyword evidence="4" id="KW-1185">Reference proteome</keyword>
<dbReference type="PANTHER" id="PTHR31636">
    <property type="entry name" value="OSJNBA0084A10.13 PROTEIN-RELATED"/>
    <property type="match status" value="1"/>
</dbReference>
<protein>
    <submittedName>
        <fullName evidence="3">Uncharacterized protein</fullName>
    </submittedName>
</protein>
<reference evidence="3 4" key="1">
    <citation type="journal article" date="2021" name="Nat. Plants">
        <title>The Taxus genome provides insights into paclitaxel biosynthesis.</title>
        <authorList>
            <person name="Xiong X."/>
            <person name="Gou J."/>
            <person name="Liao Q."/>
            <person name="Li Y."/>
            <person name="Zhou Q."/>
            <person name="Bi G."/>
            <person name="Li C."/>
            <person name="Du R."/>
            <person name="Wang X."/>
            <person name="Sun T."/>
            <person name="Guo L."/>
            <person name="Liang H."/>
            <person name="Lu P."/>
            <person name="Wu Y."/>
            <person name="Zhang Z."/>
            <person name="Ro D.K."/>
            <person name="Shang Y."/>
            <person name="Huang S."/>
            <person name="Yan J."/>
        </authorList>
    </citation>
    <scope>NUCLEOTIDE SEQUENCE [LARGE SCALE GENOMIC DNA]</scope>
    <source>
        <strain evidence="3">Ta-2019</strain>
    </source>
</reference>
<sequence>MDQHCFFYQWSWPEDEVCPAGIRPCDLGVNISSAKPSQDESMLVSSSSPDINCFRLADEESVEVKNEDWMQWLAKDLCDREVWSNDCESSESSEMAGSASSSEDLARPDLVNLLFGCAKSVQSEENEKAAKDLAELRMLSSPLGDSTQRTVSYFVRGLSRDREIMDPGEMAVAYRALNEACPYFNFAHLTANQAILESMENTDKIHIIDFGMRHGVQWAGLLQALASRPQGKPRSIKISGLPFSSEASSEVLATGKRLTDFASMLGLELQFNPAFTLVEDLEEDYSVFKIEDEECVAVNFMLSLSQLPETAVVRAFKLVRSLKAKIITLTEYELSCGFEEAFHYFSAIFESLEAKFSSNCVERVKAEKLLFAENICRVIAGLRGNFCLRTTEKWRSTMELDGFECCNASRYAVSQAKILLWNYSDKFRVVECRGCVSLAWQDRPLVTVSSWTC</sequence>
<comment type="caution">
    <text evidence="3">The sequence shown here is derived from an EMBL/GenBank/DDBJ whole genome shotgun (WGS) entry which is preliminary data.</text>
</comment>
<dbReference type="InterPro" id="IPR005202">
    <property type="entry name" value="TF_GRAS"/>
</dbReference>
<organism evidence="3 4">
    <name type="scientific">Taxus chinensis</name>
    <name type="common">Chinese yew</name>
    <name type="synonym">Taxus wallichiana var. chinensis</name>
    <dbReference type="NCBI Taxonomy" id="29808"/>
    <lineage>
        <taxon>Eukaryota</taxon>
        <taxon>Viridiplantae</taxon>
        <taxon>Streptophyta</taxon>
        <taxon>Embryophyta</taxon>
        <taxon>Tracheophyta</taxon>
        <taxon>Spermatophyta</taxon>
        <taxon>Pinopsida</taxon>
        <taxon>Pinidae</taxon>
        <taxon>Conifers II</taxon>
        <taxon>Cupressales</taxon>
        <taxon>Taxaceae</taxon>
        <taxon>Taxus</taxon>
    </lineage>
</organism>
<keyword evidence="2" id="KW-0804">Transcription</keyword>
<dbReference type="EMBL" id="JAHRHJ020000010">
    <property type="protein sequence ID" value="KAH9296764.1"/>
    <property type="molecule type" value="Genomic_DNA"/>
</dbReference>
<gene>
    <name evidence="3" type="ORF">KI387_028446</name>
</gene>
<evidence type="ECO:0000313" key="4">
    <source>
        <dbReference type="Proteomes" id="UP000824469"/>
    </source>
</evidence>
<proteinExistence type="predicted"/>
<dbReference type="AlphaFoldDB" id="A0AA38CFD5"/>
<dbReference type="Pfam" id="PF03514">
    <property type="entry name" value="GRAS"/>
    <property type="match status" value="1"/>
</dbReference>
<evidence type="ECO:0000256" key="2">
    <source>
        <dbReference type="ARBA" id="ARBA00023163"/>
    </source>
</evidence>
<dbReference type="Proteomes" id="UP000824469">
    <property type="component" value="Unassembled WGS sequence"/>
</dbReference>
<accession>A0AA38CFD5</accession>
<dbReference type="PROSITE" id="PS50985">
    <property type="entry name" value="GRAS"/>
    <property type="match status" value="1"/>
</dbReference>
<keyword evidence="1" id="KW-0805">Transcription regulation</keyword>